<dbReference type="InterPro" id="IPR007898">
    <property type="entry name" value="Rrn10_Saccharomycetes"/>
</dbReference>
<dbReference type="Proteomes" id="UP000000598">
    <property type="component" value="Chromosome F"/>
</dbReference>
<dbReference type="PaxDb" id="284590-Q6CK92"/>
<reference evidence="1 2" key="1">
    <citation type="journal article" date="2004" name="Nature">
        <title>Genome evolution in yeasts.</title>
        <authorList>
            <consortium name="Genolevures"/>
            <person name="Dujon B."/>
            <person name="Sherman D."/>
            <person name="Fischer G."/>
            <person name="Durrens P."/>
            <person name="Casaregola S."/>
            <person name="Lafontaine I."/>
            <person name="de Montigny J."/>
            <person name="Marck C."/>
            <person name="Neuveglise C."/>
            <person name="Talla E."/>
            <person name="Goffard N."/>
            <person name="Frangeul L."/>
            <person name="Aigle M."/>
            <person name="Anthouard V."/>
            <person name="Babour A."/>
            <person name="Barbe V."/>
            <person name="Barnay S."/>
            <person name="Blanchin S."/>
            <person name="Beckerich J.M."/>
            <person name="Beyne E."/>
            <person name="Bleykasten C."/>
            <person name="Boisrame A."/>
            <person name="Boyer J."/>
            <person name="Cattolico L."/>
            <person name="Confanioleri F."/>
            <person name="de Daruvar A."/>
            <person name="Despons L."/>
            <person name="Fabre E."/>
            <person name="Fairhead C."/>
            <person name="Ferry-Dumazet H."/>
            <person name="Groppi A."/>
            <person name="Hantraye F."/>
            <person name="Hennequin C."/>
            <person name="Jauniaux N."/>
            <person name="Joyet P."/>
            <person name="Kachouri R."/>
            <person name="Kerrest A."/>
            <person name="Koszul R."/>
            <person name="Lemaire M."/>
            <person name="Lesur I."/>
            <person name="Ma L."/>
            <person name="Muller H."/>
            <person name="Nicaud J.M."/>
            <person name="Nikolski M."/>
            <person name="Oztas S."/>
            <person name="Ozier-Kalogeropoulos O."/>
            <person name="Pellenz S."/>
            <person name="Potier S."/>
            <person name="Richard G.F."/>
            <person name="Straub M.L."/>
            <person name="Suleau A."/>
            <person name="Swennene D."/>
            <person name="Tekaia F."/>
            <person name="Wesolowski-Louvel M."/>
            <person name="Westhof E."/>
            <person name="Wirth B."/>
            <person name="Zeniou-Meyer M."/>
            <person name="Zivanovic I."/>
            <person name="Bolotin-Fukuhara M."/>
            <person name="Thierry A."/>
            <person name="Bouchier C."/>
            <person name="Caudron B."/>
            <person name="Scarpelli C."/>
            <person name="Gaillardin C."/>
            <person name="Weissenbach J."/>
            <person name="Wincker P."/>
            <person name="Souciet J.L."/>
        </authorList>
    </citation>
    <scope>NUCLEOTIDE SEQUENCE [LARGE SCALE GENOMIC DNA]</scope>
    <source>
        <strain evidence="2">ATCC 8585 / CBS 2359 / DSM 70799 / NBRC 1267 / NRRL Y-1140 / WM37</strain>
    </source>
</reference>
<protein>
    <submittedName>
        <fullName evidence="1">KLLA0F12540p</fullName>
    </submittedName>
</protein>
<dbReference type="GO" id="GO:0000500">
    <property type="term" value="C:RNA polymerase I upstream activating factor complex"/>
    <property type="evidence" value="ECO:0007669"/>
    <property type="project" value="InterPro"/>
</dbReference>
<name>Q6CK92_KLULA</name>
<dbReference type="InterPro" id="IPR022793">
    <property type="entry name" value="Rrn10"/>
</dbReference>
<sequence>MNANVYEASHNLVKGPNGSILSPDECLGLRLNHIVPIPLLTRDELQTRLPTIDTKVVHYFLTQLILQRYPHLVKRFDETSLITISWLLEKWIEDYLVLPETGSVSEGVSQQISKDINYRYSPADI</sequence>
<dbReference type="AlphaFoldDB" id="Q6CK92"/>
<dbReference type="Pfam" id="PF05234">
    <property type="entry name" value="UAF_Rrn10"/>
    <property type="match status" value="1"/>
</dbReference>
<organism evidence="1 2">
    <name type="scientific">Kluyveromyces lactis (strain ATCC 8585 / CBS 2359 / DSM 70799 / NBRC 1267 / NRRL Y-1140 / WM37)</name>
    <name type="common">Yeast</name>
    <name type="synonym">Candida sphaerica</name>
    <dbReference type="NCBI Taxonomy" id="284590"/>
    <lineage>
        <taxon>Eukaryota</taxon>
        <taxon>Fungi</taxon>
        <taxon>Dikarya</taxon>
        <taxon>Ascomycota</taxon>
        <taxon>Saccharomycotina</taxon>
        <taxon>Saccharomycetes</taxon>
        <taxon>Saccharomycetales</taxon>
        <taxon>Saccharomycetaceae</taxon>
        <taxon>Kluyveromyces</taxon>
    </lineage>
</organism>
<dbReference type="PANTHER" id="PTHR28054:SF1">
    <property type="entry name" value="RNA POLYMERASE I-SPECIFIC TRANSCRIPTION INITIATION FACTOR RRN10"/>
    <property type="match status" value="1"/>
</dbReference>
<keyword evidence="2" id="KW-1185">Reference proteome</keyword>
<dbReference type="EMBL" id="CR382126">
    <property type="protein sequence ID" value="CAG98355.1"/>
    <property type="molecule type" value="Genomic_DNA"/>
</dbReference>
<accession>Q6CK92</accession>
<gene>
    <name evidence="1" type="ORF">KLLA0_F12540g</name>
</gene>
<dbReference type="STRING" id="284590.Q6CK92"/>
<dbReference type="InParanoid" id="Q6CK92"/>
<evidence type="ECO:0000313" key="2">
    <source>
        <dbReference type="Proteomes" id="UP000000598"/>
    </source>
</evidence>
<dbReference type="GO" id="GO:0001165">
    <property type="term" value="F:RNA polymerase I cis-regulatory region sequence-specific DNA binding"/>
    <property type="evidence" value="ECO:0007669"/>
    <property type="project" value="InterPro"/>
</dbReference>
<dbReference type="PIRSF" id="PIRSF009867">
    <property type="entry name" value="UAF_Rrn10"/>
    <property type="match status" value="1"/>
</dbReference>
<dbReference type="FunCoup" id="Q6CK92">
    <property type="interactions" value="55"/>
</dbReference>
<evidence type="ECO:0000313" key="1">
    <source>
        <dbReference type="EMBL" id="CAG98355.1"/>
    </source>
</evidence>
<dbReference type="HOGENOM" id="CLU_122953_0_0_1"/>
<dbReference type="PANTHER" id="PTHR28054">
    <property type="entry name" value="RNA POLYMERASE I-SPECIFIC TRANSCRIPTION INITIATION FACTOR RRN10"/>
    <property type="match status" value="1"/>
</dbReference>
<dbReference type="eggNOG" id="ENOG502S1BQ">
    <property type="taxonomic scope" value="Eukaryota"/>
</dbReference>
<dbReference type="GO" id="GO:0042790">
    <property type="term" value="P:nucleolar large rRNA transcription by RNA polymerase I"/>
    <property type="evidence" value="ECO:0007669"/>
    <property type="project" value="InterPro"/>
</dbReference>
<dbReference type="KEGG" id="kla:KLLA0_F12540g"/>
<proteinExistence type="predicted"/>